<reference evidence="1" key="1">
    <citation type="submission" date="2019-08" db="EMBL/GenBank/DDBJ databases">
        <authorList>
            <person name="Kucharzyk K."/>
            <person name="Murdoch R.W."/>
            <person name="Higgins S."/>
            <person name="Loffler F."/>
        </authorList>
    </citation>
    <scope>NUCLEOTIDE SEQUENCE</scope>
</reference>
<comment type="caution">
    <text evidence="1">The sequence shown here is derived from an EMBL/GenBank/DDBJ whole genome shotgun (WGS) entry which is preliminary data.</text>
</comment>
<dbReference type="AlphaFoldDB" id="A0A645I572"/>
<proteinExistence type="predicted"/>
<sequence>MMYPIRSLDDLKKIPNIPVEVITKLSNVIAFESSYFRLNIKVSYGDEKERNFRIILERGNDTCSVVRWEE</sequence>
<protein>
    <submittedName>
        <fullName evidence="1">Uncharacterized protein</fullName>
    </submittedName>
</protein>
<evidence type="ECO:0000313" key="1">
    <source>
        <dbReference type="EMBL" id="MPN43564.1"/>
    </source>
</evidence>
<gene>
    <name evidence="1" type="ORF">SDC9_191124</name>
</gene>
<name>A0A645I572_9ZZZZ</name>
<accession>A0A645I572</accession>
<organism evidence="1">
    <name type="scientific">bioreactor metagenome</name>
    <dbReference type="NCBI Taxonomy" id="1076179"/>
    <lineage>
        <taxon>unclassified sequences</taxon>
        <taxon>metagenomes</taxon>
        <taxon>ecological metagenomes</taxon>
    </lineage>
</organism>
<dbReference type="EMBL" id="VSSQ01102040">
    <property type="protein sequence ID" value="MPN43564.1"/>
    <property type="molecule type" value="Genomic_DNA"/>
</dbReference>